<dbReference type="Pfam" id="PF05954">
    <property type="entry name" value="Phage_GPD"/>
    <property type="match status" value="1"/>
</dbReference>
<organism evidence="1">
    <name type="scientific">feces metagenome</name>
    <dbReference type="NCBI Taxonomy" id="1861841"/>
    <lineage>
        <taxon>unclassified sequences</taxon>
        <taxon>metagenomes</taxon>
        <taxon>organismal metagenomes</taxon>
    </lineage>
</organism>
<dbReference type="SUPFAM" id="SSF69279">
    <property type="entry name" value="Phage tail proteins"/>
    <property type="match status" value="1"/>
</dbReference>
<evidence type="ECO:0000313" key="1">
    <source>
        <dbReference type="EMBL" id="QOV05603.1"/>
    </source>
</evidence>
<dbReference type="PANTHER" id="PTHR35862">
    <property type="entry name" value="FELS-2 PROPHAGE PROTEIN"/>
    <property type="match status" value="1"/>
</dbReference>
<proteinExistence type="predicted"/>
<accession>A0A7M2QN94</accession>
<dbReference type="InterPro" id="IPR052726">
    <property type="entry name" value="Phage_Baseplate_Hub"/>
</dbReference>
<dbReference type="AlphaFoldDB" id="A0A7M2QN94"/>
<protein>
    <submittedName>
        <fullName evidence="1">Tail formation protein</fullName>
    </submittedName>
</protein>
<reference evidence="1" key="1">
    <citation type="submission" date="2020-09" db="EMBL/GenBank/DDBJ databases">
        <authorList>
            <person name="Eze J.U."/>
            <person name="Rahube T.O."/>
        </authorList>
    </citation>
    <scope>NUCLEOTIDE SEQUENCE</scope>
</reference>
<dbReference type="EMBL" id="MT993628">
    <property type="protein sequence ID" value="QOV05603.1"/>
    <property type="molecule type" value="Genomic_DNA"/>
</dbReference>
<dbReference type="PANTHER" id="PTHR35862:SF3">
    <property type="entry name" value="FELS-2 PROPHAGE PROTEIN"/>
    <property type="match status" value="1"/>
</dbReference>
<name>A0A7M2QN94_9ZZZZ</name>
<sequence length="386" mass="42028">MLNAFTNGLARVRTPAFSLKLGEKDITGNIQSRLISLIVTDNRGFEADMLTLTLDDADGQIEMPERSTIITLAIGWQGAALTEMGTFIVDQVSHKGAPDQVSVTAKSADFRGSLNSQKSGSWHDTTLGAIVEEIAKRNKLETSLPPALSEIKIAHIDQSKESDADFLTRLARRNGAEIAVKSGKLFFIVPGMCMVGGKTMPSATIARSDGDSHDFSVADRINYSGVTAYWQDTATPKNQNTVQLQRKSAQQKVTPISHPQAVSSTTALKEKTESTSYTAGADDNVLVLTTTFANQEEAIRAAQAEWSAIQRYGAQFSLTLAFGRADLRPEMPVIVTGFKKAIDDTFWVIKKVTHTMNTQGFISKVELEVNIQNTTVEIVQKGKNNL</sequence>